<feature type="region of interest" description="Disordered" evidence="1">
    <location>
        <begin position="263"/>
        <end position="282"/>
    </location>
</feature>
<dbReference type="OrthoDB" id="9781333at2"/>
<feature type="domain" description="VWFA" evidence="3">
    <location>
        <begin position="417"/>
        <end position="582"/>
    </location>
</feature>
<evidence type="ECO:0000313" key="5">
    <source>
        <dbReference type="Proteomes" id="UP000187735"/>
    </source>
</evidence>
<dbReference type="Gene3D" id="3.40.50.410">
    <property type="entry name" value="von Willebrand factor, type A domain"/>
    <property type="match status" value="1"/>
</dbReference>
<keyword evidence="2" id="KW-0472">Membrane</keyword>
<dbReference type="AlphaFoldDB" id="A0A1P8WJG5"/>
<feature type="transmembrane region" description="Helical" evidence="2">
    <location>
        <begin position="12"/>
        <end position="29"/>
    </location>
</feature>
<name>A0A1P8WJG5_9PLAN</name>
<dbReference type="Pfam" id="PF00092">
    <property type="entry name" value="VWA"/>
    <property type="match status" value="1"/>
</dbReference>
<reference evidence="4 5" key="1">
    <citation type="journal article" date="2016" name="Front. Microbiol.">
        <title>Fuerstia marisgermanicae gen. nov., sp. nov., an Unusual Member of the Phylum Planctomycetes from the German Wadden Sea.</title>
        <authorList>
            <person name="Kohn T."/>
            <person name="Heuer A."/>
            <person name="Jogler M."/>
            <person name="Vollmers J."/>
            <person name="Boedeker C."/>
            <person name="Bunk B."/>
            <person name="Rast P."/>
            <person name="Borchert D."/>
            <person name="Glockner I."/>
            <person name="Freese H.M."/>
            <person name="Klenk H.P."/>
            <person name="Overmann J."/>
            <person name="Kaster A.K."/>
            <person name="Rohde M."/>
            <person name="Wiegand S."/>
            <person name="Jogler C."/>
        </authorList>
    </citation>
    <scope>NUCLEOTIDE SEQUENCE [LARGE SCALE GENOMIC DNA]</scope>
    <source>
        <strain evidence="4 5">NH11</strain>
    </source>
</reference>
<keyword evidence="2" id="KW-0812">Transmembrane</keyword>
<evidence type="ECO:0000256" key="1">
    <source>
        <dbReference type="SAM" id="MobiDB-lite"/>
    </source>
</evidence>
<sequence length="869" mass="94229">MPVEWPQLELIRPQWLWLLPLLAALYLVYRRSLVDLPKRQLLASLLVRGLLFCLLALALAGLNLMIKTDSVFTVFVVDQSLSVDERGQAAAAQFVQRATESGGAEQFAILPFAAEPGDFAESTDALAAPQPEKQWRKATSLEDAIAVASAGIPPEFVPHIVLLCDGNETDGDVLSLLDGTGARISTVPLPVRDDPELQVTAVNVPGQVAEGEPFSVEVVVDANHDDVAVIEVFAGDFRVISETKQIATGENRFQFTQQVTQPTEFSARIRPPADTSDSDRPFRDSFLDNNIAAGLVFTTGQPKVLMIEGDPELAKPMQWAMKEEGIQLDVRPAVGMPDSLTELQEFEVLILSNVPATDLTAGQMDIIRSYVSELGGGFIMLGGDESFGLGGYYKTVVEEVLPVRGDFEKEKEKPGLGMVLIIDKSGSMGGQKIELAKEAARSAVDLLSDKDQIGVIAFDGAPFWVSKMLPGSQKGVVLDRIAGIEAGGGTALYPAMEEAFQALQSTTARLKHVIILTDGYSTPGDFDGITQEMTAARITVSTVGIGDADQAMLRKIADAGGGRYYFSSDASAIPQIFAKETITASKSAIKEEPFLPIMVRATSVLDGISMDDAPFLLGHVVTRPKATSEVILTTESGDPLLAWWRYGLGVSAAWTSDAKSRWAAEWLSWPGFNKFWAQVIRHAMRKSDDQGFELNVQRNGRRHWVTIDAINVDGRFLNDAKTELTLVGPDLKSTSVEVMQTAPGRYEAEIETPTPGAWHLQVTQSANGQQLGQRSRGIVVGYGDEYRLRPTNNTKLQSIATATGGKFQPQPEDVFVASPGESASRAVPLWPWLLTAALILLVCDVALRRVTMPHVFGSELHRSAPAIRS</sequence>
<dbReference type="PANTHER" id="PTHR37947:SF2">
    <property type="entry name" value="VON WILLEBRAND FACTOR TYPE A"/>
    <property type="match status" value="1"/>
</dbReference>
<dbReference type="SUPFAM" id="SSF53300">
    <property type="entry name" value="vWA-like"/>
    <property type="match status" value="2"/>
</dbReference>
<gene>
    <name evidence="4" type="ORF">Fuma_03824</name>
</gene>
<dbReference type="SMART" id="SM00327">
    <property type="entry name" value="VWA"/>
    <property type="match status" value="1"/>
</dbReference>
<evidence type="ECO:0000256" key="2">
    <source>
        <dbReference type="SAM" id="Phobius"/>
    </source>
</evidence>
<evidence type="ECO:0000313" key="4">
    <source>
        <dbReference type="EMBL" id="APZ94200.1"/>
    </source>
</evidence>
<dbReference type="STRING" id="1891926.Fuma_03824"/>
<dbReference type="InterPro" id="IPR010768">
    <property type="entry name" value="GATase1-like"/>
</dbReference>
<dbReference type="PANTHER" id="PTHR37947">
    <property type="entry name" value="BLL2462 PROTEIN"/>
    <property type="match status" value="1"/>
</dbReference>
<dbReference type="InterPro" id="IPR029062">
    <property type="entry name" value="Class_I_gatase-like"/>
</dbReference>
<keyword evidence="2" id="KW-1133">Transmembrane helix</keyword>
<dbReference type="Gene3D" id="3.40.50.880">
    <property type="match status" value="2"/>
</dbReference>
<keyword evidence="5" id="KW-1185">Reference proteome</keyword>
<dbReference type="InterPro" id="IPR036465">
    <property type="entry name" value="vWFA_dom_sf"/>
</dbReference>
<dbReference type="InterPro" id="IPR002035">
    <property type="entry name" value="VWF_A"/>
</dbReference>
<dbReference type="EMBL" id="CP017641">
    <property type="protein sequence ID" value="APZ94200.1"/>
    <property type="molecule type" value="Genomic_DNA"/>
</dbReference>
<dbReference type="Pfam" id="PF07090">
    <property type="entry name" value="GATase1_like"/>
    <property type="match status" value="1"/>
</dbReference>
<dbReference type="RefSeq" id="WP_077028419.1">
    <property type="nucleotide sequence ID" value="NZ_CP017641.1"/>
</dbReference>
<proteinExistence type="predicted"/>
<evidence type="ECO:0000259" key="3">
    <source>
        <dbReference type="PROSITE" id="PS50234"/>
    </source>
</evidence>
<feature type="transmembrane region" description="Helical" evidence="2">
    <location>
        <begin position="41"/>
        <end position="66"/>
    </location>
</feature>
<protein>
    <submittedName>
        <fullName evidence="4">Marine proteobacterial sortase target protein</fullName>
    </submittedName>
</protein>
<dbReference type="SUPFAM" id="SSF52317">
    <property type="entry name" value="Class I glutamine amidotransferase-like"/>
    <property type="match status" value="1"/>
</dbReference>
<dbReference type="PROSITE" id="PS50234">
    <property type="entry name" value="VWFA"/>
    <property type="match status" value="1"/>
</dbReference>
<organism evidence="4 5">
    <name type="scientific">Fuerstiella marisgermanici</name>
    <dbReference type="NCBI Taxonomy" id="1891926"/>
    <lineage>
        <taxon>Bacteria</taxon>
        <taxon>Pseudomonadati</taxon>
        <taxon>Planctomycetota</taxon>
        <taxon>Planctomycetia</taxon>
        <taxon>Planctomycetales</taxon>
        <taxon>Planctomycetaceae</taxon>
        <taxon>Fuerstiella</taxon>
    </lineage>
</organism>
<dbReference type="Proteomes" id="UP000187735">
    <property type="component" value="Chromosome"/>
</dbReference>
<accession>A0A1P8WJG5</accession>
<dbReference type="KEGG" id="fmr:Fuma_03824"/>